<comment type="caution">
    <text evidence="2">The sequence shown here is derived from an EMBL/GenBank/DDBJ whole genome shotgun (WGS) entry which is preliminary data.</text>
</comment>
<gene>
    <name evidence="2" type="ORF">ALTATR162_LOCUS659</name>
</gene>
<evidence type="ECO:0000313" key="3">
    <source>
        <dbReference type="Proteomes" id="UP000676310"/>
    </source>
</evidence>
<keyword evidence="1" id="KW-0732">Signal</keyword>
<sequence>MRLPQYLCRWLVSLALLLPWLSFVAANPPAHALEKVTLFFAYRNAVIAFGEKQKYLFPRLAAKVQSSSGADFKEFLNHVTDKTYTESDLKSAGVDLSDPDPEKATKMLLATGGTKQVNAELIQGKPTLKYWDQIASVEKVMELSYKKMQENSKPTDALDKNKSRILTLLREVDVVRKSDTLSSQPGAKVPKGLIDEIGTRFPGAKLALNSSPYKWDSSRTIWSVDWQKTLADSGTAFKDTAAVQKAVRSYGRVPMAVKYDPAFTHYKVHMAWRHHYLKLKFDFKCVA</sequence>
<feature type="signal peptide" evidence="1">
    <location>
        <begin position="1"/>
        <end position="26"/>
    </location>
</feature>
<evidence type="ECO:0000313" key="2">
    <source>
        <dbReference type="EMBL" id="CAG5140209.1"/>
    </source>
</evidence>
<name>A0A8J2N1K6_9PLEO</name>
<reference evidence="2" key="1">
    <citation type="submission" date="2021-05" db="EMBL/GenBank/DDBJ databases">
        <authorList>
            <person name="Stam R."/>
        </authorList>
    </citation>
    <scope>NUCLEOTIDE SEQUENCE</scope>
    <source>
        <strain evidence="2">CS162</strain>
    </source>
</reference>
<dbReference type="RefSeq" id="XP_043164188.1">
    <property type="nucleotide sequence ID" value="XM_043308253.1"/>
</dbReference>
<keyword evidence="3" id="KW-1185">Reference proteome</keyword>
<protein>
    <submittedName>
        <fullName evidence="2">Uncharacterized protein</fullName>
    </submittedName>
</protein>
<organism evidence="2 3">
    <name type="scientific">Alternaria atra</name>
    <dbReference type="NCBI Taxonomy" id="119953"/>
    <lineage>
        <taxon>Eukaryota</taxon>
        <taxon>Fungi</taxon>
        <taxon>Dikarya</taxon>
        <taxon>Ascomycota</taxon>
        <taxon>Pezizomycotina</taxon>
        <taxon>Dothideomycetes</taxon>
        <taxon>Pleosporomycetidae</taxon>
        <taxon>Pleosporales</taxon>
        <taxon>Pleosporineae</taxon>
        <taxon>Pleosporaceae</taxon>
        <taxon>Alternaria</taxon>
        <taxon>Alternaria sect. Ulocladioides</taxon>
    </lineage>
</organism>
<evidence type="ECO:0000256" key="1">
    <source>
        <dbReference type="SAM" id="SignalP"/>
    </source>
</evidence>
<proteinExistence type="predicted"/>
<dbReference type="EMBL" id="CAJRGZ010000015">
    <property type="protein sequence ID" value="CAG5140209.1"/>
    <property type="molecule type" value="Genomic_DNA"/>
</dbReference>
<accession>A0A8J2N1K6</accession>
<dbReference type="AlphaFoldDB" id="A0A8J2N1K6"/>
<feature type="chain" id="PRO_5035292561" evidence="1">
    <location>
        <begin position="27"/>
        <end position="287"/>
    </location>
</feature>
<dbReference type="GeneID" id="67018495"/>
<dbReference type="Proteomes" id="UP000676310">
    <property type="component" value="Unassembled WGS sequence"/>
</dbReference>